<dbReference type="SUPFAM" id="SSF55874">
    <property type="entry name" value="ATPase domain of HSP90 chaperone/DNA topoisomerase II/histidine kinase"/>
    <property type="match status" value="1"/>
</dbReference>
<dbReference type="Gene3D" id="3.30.565.10">
    <property type="entry name" value="Histidine kinase-like ATPase, C-terminal domain"/>
    <property type="match status" value="1"/>
</dbReference>
<organism evidence="2">
    <name type="scientific">marine sediment metagenome</name>
    <dbReference type="NCBI Taxonomy" id="412755"/>
    <lineage>
        <taxon>unclassified sequences</taxon>
        <taxon>metagenomes</taxon>
        <taxon>ecological metagenomes</taxon>
    </lineage>
</organism>
<protein>
    <recommendedName>
        <fullName evidence="3">Histidine kinase/HSP90-like ATPase domain-containing protein</fullName>
    </recommendedName>
</protein>
<dbReference type="EMBL" id="LAZR01007180">
    <property type="protein sequence ID" value="KKM86923.1"/>
    <property type="molecule type" value="Genomic_DNA"/>
</dbReference>
<evidence type="ECO:0008006" key="3">
    <source>
        <dbReference type="Google" id="ProtNLM"/>
    </source>
</evidence>
<proteinExistence type="predicted"/>
<dbReference type="InterPro" id="IPR036890">
    <property type="entry name" value="HATPase_C_sf"/>
</dbReference>
<dbReference type="Pfam" id="PF13589">
    <property type="entry name" value="HATPase_c_3"/>
    <property type="match status" value="1"/>
</dbReference>
<dbReference type="AlphaFoldDB" id="A0A0F9KYV9"/>
<sequence length="528" mass="60907">MSENKILEEGQILNIHPKMGVIPELTKQNYEGLAKQLREPVTNAVDAKAENIYIDIQADGKFTDLIISDDGEGMNDEIFLEQFLALGGSDKYDQEDMIGRIGIGFLACAPFCEEIEIHSRFKGTKRAFIAVLYSEKFYTESFRYEGMDEFEAGKVIKIYEDADVIGLDPHYTRIRLKRLSQEVINQLTDIESFNNLKDELRKILPLTFPANTELFNHVSPELKKAIRKYSDPWSVKIFFNGEELIRRTYGEKPNEKFKDINELIEVKAKRGSGKVTGYLIQSYSKLSSDWRCLISRYQNTTVEYSGYLRFKEKSSLQYITGELFLDGLDKKKAISINRNEFNEGDDNYLALRDVIHEILDNYSRGVYSKSRKSSEIRKVIKKKTLIKQKLNNVSKSVSKQKKKKQIQKEIIKKASAKKKPPVKKEGMVDECRDVLKGAGYTITKRASKKGGKPMVTKKKRQERTIIKERVEDTFKPILKDISGSKEKDEKYSVGFIFHYGSIPRIEIVYEYDKIKDAERKVHYLNGGE</sequence>
<gene>
    <name evidence="2" type="ORF">LCGC14_1274170</name>
</gene>
<accession>A0A0F9KYV9</accession>
<comment type="caution">
    <text evidence="2">The sequence shown here is derived from an EMBL/GenBank/DDBJ whole genome shotgun (WGS) entry which is preliminary data.</text>
</comment>
<name>A0A0F9KYV9_9ZZZZ</name>
<evidence type="ECO:0000313" key="2">
    <source>
        <dbReference type="EMBL" id="KKM86923.1"/>
    </source>
</evidence>
<reference evidence="2" key="1">
    <citation type="journal article" date="2015" name="Nature">
        <title>Complex archaea that bridge the gap between prokaryotes and eukaryotes.</title>
        <authorList>
            <person name="Spang A."/>
            <person name="Saw J.H."/>
            <person name="Jorgensen S.L."/>
            <person name="Zaremba-Niedzwiedzka K."/>
            <person name="Martijn J."/>
            <person name="Lind A.E."/>
            <person name="van Eijk R."/>
            <person name="Schleper C."/>
            <person name="Guy L."/>
            <person name="Ettema T.J."/>
        </authorList>
    </citation>
    <scope>NUCLEOTIDE SEQUENCE</scope>
</reference>
<evidence type="ECO:0000256" key="1">
    <source>
        <dbReference type="SAM" id="MobiDB-lite"/>
    </source>
</evidence>
<feature type="region of interest" description="Disordered" evidence="1">
    <location>
        <begin position="394"/>
        <end position="424"/>
    </location>
</feature>